<accession>A0A1I7Z792</accession>
<dbReference type="GO" id="GO:0042796">
    <property type="term" value="P:snRNA transcription by RNA polymerase III"/>
    <property type="evidence" value="ECO:0007669"/>
    <property type="project" value="TreeGrafter"/>
</dbReference>
<evidence type="ECO:0000256" key="1">
    <source>
        <dbReference type="SAM" id="Coils"/>
    </source>
</evidence>
<keyword evidence="3" id="KW-1185">Reference proteome</keyword>
<keyword evidence="1" id="KW-0175">Coiled coil</keyword>
<feature type="region of interest" description="Disordered" evidence="2">
    <location>
        <begin position="338"/>
        <end position="372"/>
    </location>
</feature>
<reference evidence="4" key="1">
    <citation type="submission" date="2016-11" db="UniProtKB">
        <authorList>
            <consortium name="WormBaseParasite"/>
        </authorList>
    </citation>
    <scope>IDENTIFICATION</scope>
</reference>
<dbReference type="AlphaFoldDB" id="A0A1I7Z792"/>
<dbReference type="Pfam" id="PF09808">
    <property type="entry name" value="SNAPC1"/>
    <property type="match status" value="1"/>
</dbReference>
<evidence type="ECO:0000313" key="4">
    <source>
        <dbReference type="WBParaSite" id="L893_g2357.t1"/>
    </source>
</evidence>
<dbReference type="PANTHER" id="PTHR15131">
    <property type="entry name" value="SMALL NUCLEAR RNA ACTIVATING COMPLEX, POLYPEPTIDE 1"/>
    <property type="match status" value="1"/>
</dbReference>
<proteinExistence type="predicted"/>
<feature type="compositionally biased region" description="Basic and acidic residues" evidence="2">
    <location>
        <begin position="278"/>
        <end position="293"/>
    </location>
</feature>
<evidence type="ECO:0000313" key="3">
    <source>
        <dbReference type="Proteomes" id="UP000095287"/>
    </source>
</evidence>
<protein>
    <submittedName>
        <fullName evidence="4">Histone acetyltransferase type B catalytic subunit</fullName>
    </submittedName>
</protein>
<name>A0A1I7Z792_9BILA</name>
<sequence length="420" mass="47618">MACSSRAVHKELYKPIHAGASIDVANLYEKYKELNTCSFEPFAKLYSDCEFTSIYLGHHSAEELVEFSERLLQITVSYIFPPNFDDGERSYTVNRVDSLESQRDNSYVAQIFGIYLTYSLFSLQPNRHVCSIRVTPKHFNYLHEAVERFADKGDLDASFCLFRLFDSNAFQIYAFDRDYEMLSRPKHTYKDDMPMFKSKSKNLAHLTSLKNDSYVQQLQRVHQEYQKMKEKLFIPSAGPSNAFHGPAEELGRLEAMAVIACRDIDKPAKQSIYSTRKATRDRAAKGKRGHSESEEGAAAKKKKPTVADDPTVQHMYDSEHSLRNATKLHEFIETEMEAETSGSAHEPGISRSKTAPAKPKASKKGKASEAAKDVLLSPRKRLFSDAHELLKAEDVSLALNEEAEALEAEADLLFESLKRE</sequence>
<dbReference type="GO" id="GO:0019185">
    <property type="term" value="C:snRNA-activating protein complex"/>
    <property type="evidence" value="ECO:0007669"/>
    <property type="project" value="TreeGrafter"/>
</dbReference>
<dbReference type="WBParaSite" id="L893_g2357.t1">
    <property type="protein sequence ID" value="L893_g2357.t1"/>
    <property type="gene ID" value="L893_g2357"/>
</dbReference>
<evidence type="ECO:0000256" key="2">
    <source>
        <dbReference type="SAM" id="MobiDB-lite"/>
    </source>
</evidence>
<organism evidence="3 4">
    <name type="scientific">Steinernema glaseri</name>
    <dbReference type="NCBI Taxonomy" id="37863"/>
    <lineage>
        <taxon>Eukaryota</taxon>
        <taxon>Metazoa</taxon>
        <taxon>Ecdysozoa</taxon>
        <taxon>Nematoda</taxon>
        <taxon>Chromadorea</taxon>
        <taxon>Rhabditida</taxon>
        <taxon>Tylenchina</taxon>
        <taxon>Panagrolaimomorpha</taxon>
        <taxon>Strongyloidoidea</taxon>
        <taxon>Steinernematidae</taxon>
        <taxon>Steinernema</taxon>
    </lineage>
</organism>
<dbReference type="Proteomes" id="UP000095287">
    <property type="component" value="Unplaced"/>
</dbReference>
<dbReference type="InterPro" id="IPR019188">
    <property type="entry name" value="SNAPC1"/>
</dbReference>
<dbReference type="PANTHER" id="PTHR15131:SF3">
    <property type="entry name" value="SNRNA-ACTIVATING PROTEIN COMPLEX SUBUNIT 1"/>
    <property type="match status" value="1"/>
</dbReference>
<feature type="coiled-coil region" evidence="1">
    <location>
        <begin position="389"/>
        <end position="420"/>
    </location>
</feature>
<dbReference type="GO" id="GO:0042795">
    <property type="term" value="P:snRNA transcription by RNA polymerase II"/>
    <property type="evidence" value="ECO:0007669"/>
    <property type="project" value="TreeGrafter"/>
</dbReference>
<feature type="region of interest" description="Disordered" evidence="2">
    <location>
        <begin position="271"/>
        <end position="306"/>
    </location>
</feature>
<dbReference type="GO" id="GO:0043565">
    <property type="term" value="F:sequence-specific DNA binding"/>
    <property type="evidence" value="ECO:0007669"/>
    <property type="project" value="TreeGrafter"/>
</dbReference>